<dbReference type="PANTHER" id="PTHR11261">
    <property type="entry name" value="INTERPHOTORECEPTOR RETINOID-BINDING PROTEIN"/>
    <property type="match status" value="1"/>
</dbReference>
<accession>A0A143PUY3</accession>
<dbReference type="GO" id="GO:0006508">
    <property type="term" value="P:proteolysis"/>
    <property type="evidence" value="ECO:0007669"/>
    <property type="project" value="InterPro"/>
</dbReference>
<dbReference type="CDD" id="cd07563">
    <property type="entry name" value="Peptidase_S41_IRBP"/>
    <property type="match status" value="1"/>
</dbReference>
<dbReference type="OrthoDB" id="9812068at2"/>
<dbReference type="RefSeq" id="WP_110173502.1">
    <property type="nucleotide sequence ID" value="NZ_CP015136.1"/>
</dbReference>
<evidence type="ECO:0000313" key="3">
    <source>
        <dbReference type="Proteomes" id="UP000076079"/>
    </source>
</evidence>
<name>A0A143PUY3_LUTPR</name>
<reference evidence="2 3" key="1">
    <citation type="journal article" date="2016" name="Genome Announc.">
        <title>First Complete Genome Sequence of a Subdivision 6 Acidobacterium Strain.</title>
        <authorList>
            <person name="Huang S."/>
            <person name="Vieira S."/>
            <person name="Bunk B."/>
            <person name="Riedel T."/>
            <person name="Sproer C."/>
            <person name="Overmann J."/>
        </authorList>
    </citation>
    <scope>NUCLEOTIDE SEQUENCE [LARGE SCALE GENOMIC DNA]</scope>
    <source>
        <strain evidence="3">DSM 100886 HEG_-6_39</strain>
    </source>
</reference>
<dbReference type="PANTHER" id="PTHR11261:SF3">
    <property type="entry name" value="RETINOL-BINDING PROTEIN 3"/>
    <property type="match status" value="1"/>
</dbReference>
<dbReference type="SMART" id="SM00245">
    <property type="entry name" value="TSPc"/>
    <property type="match status" value="1"/>
</dbReference>
<reference evidence="3" key="2">
    <citation type="submission" date="2016-04" db="EMBL/GenBank/DDBJ databases">
        <title>First Complete Genome Sequence of a Subdivision 6 Acidobacterium.</title>
        <authorList>
            <person name="Huang S."/>
            <person name="Vieira S."/>
            <person name="Bunk B."/>
            <person name="Riedel T."/>
            <person name="Sproeer C."/>
            <person name="Overmann J."/>
        </authorList>
    </citation>
    <scope>NUCLEOTIDE SEQUENCE [LARGE SCALE GENOMIC DNA]</scope>
    <source>
        <strain evidence="3">DSM 100886 HEG_-6_39</strain>
    </source>
</reference>
<dbReference type="InterPro" id="IPR005151">
    <property type="entry name" value="Tail-specific_protease"/>
</dbReference>
<dbReference type="Pfam" id="PF03572">
    <property type="entry name" value="Peptidase_S41"/>
    <property type="match status" value="1"/>
</dbReference>
<keyword evidence="3" id="KW-1185">Reference proteome</keyword>
<dbReference type="GO" id="GO:0008236">
    <property type="term" value="F:serine-type peptidase activity"/>
    <property type="evidence" value="ECO:0007669"/>
    <property type="project" value="InterPro"/>
</dbReference>
<protein>
    <submittedName>
        <fullName evidence="2">Peptidase family S41</fullName>
    </submittedName>
</protein>
<dbReference type="Proteomes" id="UP000076079">
    <property type="component" value="Chromosome"/>
</dbReference>
<dbReference type="SUPFAM" id="SSF52096">
    <property type="entry name" value="ClpP/crotonase"/>
    <property type="match status" value="1"/>
</dbReference>
<dbReference type="AlphaFoldDB" id="A0A143PUY3"/>
<dbReference type="KEGG" id="abac:LuPra_05280"/>
<feature type="domain" description="Tail specific protease" evidence="1">
    <location>
        <begin position="15"/>
        <end position="232"/>
    </location>
</feature>
<gene>
    <name evidence="2" type="ORF">LuPra_05280</name>
</gene>
<dbReference type="Gene3D" id="3.90.226.10">
    <property type="entry name" value="2-enoyl-CoA Hydratase, Chain A, domain 1"/>
    <property type="match status" value="1"/>
</dbReference>
<evidence type="ECO:0000259" key="1">
    <source>
        <dbReference type="SMART" id="SM00245"/>
    </source>
</evidence>
<dbReference type="InterPro" id="IPR029045">
    <property type="entry name" value="ClpP/crotonase-like_dom_sf"/>
</dbReference>
<dbReference type="EMBL" id="CP015136">
    <property type="protein sequence ID" value="AMY12008.1"/>
    <property type="molecule type" value="Genomic_DNA"/>
</dbReference>
<proteinExistence type="predicted"/>
<sequence length="263" mass="28553">MSTLSFDAVLGFSEQARRTREVIESKYSSGPLRPYVNDRIHFGMLDGAIGYMRILAFSEYTKDGSFEKEASALEAALDDIFKGAEGMRGLIIDVRVNTGGADPLCLAIASRLSGARYLAYSKVTRSNPSGPLRFTEAQQIWVEPAARPGYRGNVALLIGPEALSGGETFPMALMGRMPSVTFVGENTQGVFSDVWGRRLPNGWTFGLPTELYLTVKGESFDGAGVPPAIRVPVFPRSDLESRRDGALERAIEVLGRPGGPRQD</sequence>
<organism evidence="2 3">
    <name type="scientific">Luteitalea pratensis</name>
    <dbReference type="NCBI Taxonomy" id="1855912"/>
    <lineage>
        <taxon>Bacteria</taxon>
        <taxon>Pseudomonadati</taxon>
        <taxon>Acidobacteriota</taxon>
        <taxon>Vicinamibacteria</taxon>
        <taxon>Vicinamibacterales</taxon>
        <taxon>Vicinamibacteraceae</taxon>
        <taxon>Luteitalea</taxon>
    </lineage>
</organism>
<evidence type="ECO:0000313" key="2">
    <source>
        <dbReference type="EMBL" id="AMY12008.1"/>
    </source>
</evidence>